<dbReference type="EMBL" id="JAEFBJ010000013">
    <property type="protein sequence ID" value="KAG7539339.1"/>
    <property type="molecule type" value="Genomic_DNA"/>
</dbReference>
<evidence type="ECO:0000256" key="1">
    <source>
        <dbReference type="SAM" id="MobiDB-lite"/>
    </source>
</evidence>
<evidence type="ECO:0000256" key="2">
    <source>
        <dbReference type="SAM" id="Phobius"/>
    </source>
</evidence>
<feature type="region of interest" description="Disordered" evidence="1">
    <location>
        <begin position="1"/>
        <end position="21"/>
    </location>
</feature>
<sequence length="261" mass="30348">MPNPTRNWDETSSGVSMPDPPRNWDENTIFWDVEDWSILKDLDPELVVEKTFSHLNDRGYLRSDTSIEAFFDDDIPDNLLYAYTSSGMVHLPVAKGETIPFYFFSLIYCFYFLMYICNYLVVDILFPGNKHARLHRMTVHILIWAHHHRPCPSNLFILSENIQEDKQVASVVKSLNEKPFYNVVLVDSRSLLADCRLSPTKQWICDCCGVPFKKTYLDCPRPPPHSPYQSRRCSLSISKEITIWTTKSTNNIITSNPLKRF</sequence>
<comment type="caution">
    <text evidence="3">The sequence shown here is derived from an EMBL/GenBank/DDBJ whole genome shotgun (WGS) entry which is preliminary data.</text>
</comment>
<dbReference type="GO" id="GO:0005777">
    <property type="term" value="C:peroxisome"/>
    <property type="evidence" value="ECO:0007669"/>
    <property type="project" value="InterPro"/>
</dbReference>
<keyword evidence="4" id="KW-1185">Reference proteome</keyword>
<feature type="compositionally biased region" description="Polar residues" evidence="1">
    <location>
        <begin position="1"/>
        <end position="15"/>
    </location>
</feature>
<evidence type="ECO:0000313" key="3">
    <source>
        <dbReference type="EMBL" id="KAG7539339.1"/>
    </source>
</evidence>
<feature type="transmembrane region" description="Helical" evidence="2">
    <location>
        <begin position="101"/>
        <end position="126"/>
    </location>
</feature>
<organism evidence="3 4">
    <name type="scientific">Arabidopsis suecica</name>
    <name type="common">Swedish thale-cress</name>
    <name type="synonym">Cardaminopsis suecica</name>
    <dbReference type="NCBI Taxonomy" id="45249"/>
    <lineage>
        <taxon>Eukaryota</taxon>
        <taxon>Viridiplantae</taxon>
        <taxon>Streptophyta</taxon>
        <taxon>Embryophyta</taxon>
        <taxon>Tracheophyta</taxon>
        <taxon>Spermatophyta</taxon>
        <taxon>Magnoliopsida</taxon>
        <taxon>eudicotyledons</taxon>
        <taxon>Gunneridae</taxon>
        <taxon>Pentapetalae</taxon>
        <taxon>rosids</taxon>
        <taxon>malvids</taxon>
        <taxon>Brassicales</taxon>
        <taxon>Brassicaceae</taxon>
        <taxon>Camelineae</taxon>
        <taxon>Arabidopsis</taxon>
    </lineage>
</organism>
<dbReference type="Proteomes" id="UP000694251">
    <property type="component" value="Chromosome 13"/>
</dbReference>
<dbReference type="GO" id="GO:0010468">
    <property type="term" value="P:regulation of gene expression"/>
    <property type="evidence" value="ECO:0007669"/>
    <property type="project" value="InterPro"/>
</dbReference>
<accession>A0A8T1XXA7</accession>
<dbReference type="AlphaFoldDB" id="A0A8T1XXA7"/>
<evidence type="ECO:0000313" key="4">
    <source>
        <dbReference type="Proteomes" id="UP000694251"/>
    </source>
</evidence>
<keyword evidence="2" id="KW-0812">Transmembrane</keyword>
<gene>
    <name evidence="3" type="ORF">ISN44_As13g029960</name>
</gene>
<protein>
    <submittedName>
        <fullName evidence="3">Uncharacterized protein</fullName>
    </submittedName>
</protein>
<dbReference type="PANTHER" id="PTHR14379:SF3">
    <property type="entry name" value="MEIOSIS REGULATOR AND MRNA STABILITY FACTOR 1"/>
    <property type="match status" value="1"/>
</dbReference>
<dbReference type="InterPro" id="IPR024768">
    <property type="entry name" value="Marf1"/>
</dbReference>
<proteinExistence type="predicted"/>
<dbReference type="OrthoDB" id="1090956at2759"/>
<reference evidence="3 4" key="1">
    <citation type="submission" date="2020-12" db="EMBL/GenBank/DDBJ databases">
        <title>Concerted genomic and epigenomic changes stabilize Arabidopsis allopolyploids.</title>
        <authorList>
            <person name="Chen Z."/>
        </authorList>
    </citation>
    <scope>NUCLEOTIDE SEQUENCE [LARGE SCALE GENOMIC DNA]</scope>
    <source>
        <strain evidence="3">As9502</strain>
        <tissue evidence="3">Leaf</tissue>
    </source>
</reference>
<dbReference type="PANTHER" id="PTHR14379">
    <property type="entry name" value="LIMKAIN B LKAP"/>
    <property type="match status" value="1"/>
</dbReference>
<name>A0A8T1XXA7_ARASU</name>
<keyword evidence="2" id="KW-1133">Transmembrane helix</keyword>
<keyword evidence="2" id="KW-0472">Membrane</keyword>